<dbReference type="EMBL" id="JASCXX010000019">
    <property type="protein sequence ID" value="MDI6450356.1"/>
    <property type="molecule type" value="Genomic_DNA"/>
</dbReference>
<dbReference type="AlphaFoldDB" id="A0AAW6U2K7"/>
<dbReference type="Proteomes" id="UP001431776">
    <property type="component" value="Unassembled WGS sequence"/>
</dbReference>
<dbReference type="PANTHER" id="PTHR39452">
    <property type="entry name" value="CHEY-P PHOSPHATASE CHEX"/>
    <property type="match status" value="1"/>
</dbReference>
<evidence type="ECO:0000313" key="3">
    <source>
        <dbReference type="EMBL" id="MDI6450356.1"/>
    </source>
</evidence>
<reference evidence="3" key="1">
    <citation type="submission" date="2023-05" db="EMBL/GenBank/DDBJ databases">
        <title>Anaerotaeda fermentans gen. nov., sp. nov., a novel anaerobic planctomycete of the new family within the order Sedimentisphaerales isolated from Taman Peninsula, Russia.</title>
        <authorList>
            <person name="Khomyakova M.A."/>
            <person name="Merkel A.Y."/>
            <person name="Slobodkin A.I."/>
        </authorList>
    </citation>
    <scope>NUCLEOTIDE SEQUENCE</scope>
    <source>
        <strain evidence="3">M17dextr</strain>
    </source>
</reference>
<proteinExistence type="predicted"/>
<feature type="domain" description="Chemotaxis phosphatase CheX-like" evidence="2">
    <location>
        <begin position="45"/>
        <end position="140"/>
    </location>
</feature>
<dbReference type="PANTHER" id="PTHR39452:SF1">
    <property type="entry name" value="CHEY-P PHOSPHATASE CHEX"/>
    <property type="match status" value="1"/>
</dbReference>
<comment type="caution">
    <text evidence="3">The sequence shown here is derived from an EMBL/GenBank/DDBJ whole genome shotgun (WGS) entry which is preliminary data.</text>
</comment>
<dbReference type="RefSeq" id="WP_349245766.1">
    <property type="nucleotide sequence ID" value="NZ_JASCXX010000019.1"/>
</dbReference>
<dbReference type="InterPro" id="IPR028976">
    <property type="entry name" value="CheC-like_sf"/>
</dbReference>
<dbReference type="InterPro" id="IPR038756">
    <property type="entry name" value="CheX-like"/>
</dbReference>
<accession>A0AAW6U2K7</accession>
<dbReference type="InterPro" id="IPR028051">
    <property type="entry name" value="CheX-like_dom"/>
</dbReference>
<dbReference type="CDD" id="cd17906">
    <property type="entry name" value="CheX"/>
    <property type="match status" value="1"/>
</dbReference>
<keyword evidence="1" id="KW-0145">Chemotaxis</keyword>
<gene>
    <name evidence="3" type="ORF">QJ522_14945</name>
</gene>
<sequence length="161" mass="17526">MITTMSLRDSLLDSAKEVFETMAFMALEEVHEDQEAPHFEDATLLGTITFKGSLEGCLAICCGCHCARTIGANMLGADPDEPMSDDEMSDAIGEVANMVMGALKARVQDEVGTMEMSIPSVVRGRELRNSLGDRASKITVTVNLEEEHGMQFSLLYRESGD</sequence>
<dbReference type="SUPFAM" id="SSF103039">
    <property type="entry name" value="CheC-like"/>
    <property type="match status" value="1"/>
</dbReference>
<dbReference type="GO" id="GO:0006935">
    <property type="term" value="P:chemotaxis"/>
    <property type="evidence" value="ECO:0007669"/>
    <property type="project" value="UniProtKB-KW"/>
</dbReference>
<evidence type="ECO:0000256" key="1">
    <source>
        <dbReference type="ARBA" id="ARBA00022500"/>
    </source>
</evidence>
<organism evidence="3 4">
    <name type="scientific">Anaerobaca lacustris</name>
    <dbReference type="NCBI Taxonomy" id="3044600"/>
    <lineage>
        <taxon>Bacteria</taxon>
        <taxon>Pseudomonadati</taxon>
        <taxon>Planctomycetota</taxon>
        <taxon>Phycisphaerae</taxon>
        <taxon>Sedimentisphaerales</taxon>
        <taxon>Anaerobacaceae</taxon>
        <taxon>Anaerobaca</taxon>
    </lineage>
</organism>
<evidence type="ECO:0000313" key="4">
    <source>
        <dbReference type="Proteomes" id="UP001431776"/>
    </source>
</evidence>
<protein>
    <submittedName>
        <fullName evidence="3">Chemotaxis protein CheX</fullName>
    </submittedName>
</protein>
<dbReference type="Gene3D" id="3.40.1550.10">
    <property type="entry name" value="CheC-like"/>
    <property type="match status" value="1"/>
</dbReference>
<name>A0AAW6U2K7_9BACT</name>
<evidence type="ECO:0000259" key="2">
    <source>
        <dbReference type="Pfam" id="PF13690"/>
    </source>
</evidence>
<keyword evidence="4" id="KW-1185">Reference proteome</keyword>
<dbReference type="Pfam" id="PF13690">
    <property type="entry name" value="CheX"/>
    <property type="match status" value="1"/>
</dbReference>